<dbReference type="InterPro" id="IPR000092">
    <property type="entry name" value="Polyprenyl_synt"/>
</dbReference>
<evidence type="ECO:0008006" key="9">
    <source>
        <dbReference type="Google" id="ProtNLM"/>
    </source>
</evidence>
<evidence type="ECO:0000256" key="5">
    <source>
        <dbReference type="ARBA" id="ARBA00022842"/>
    </source>
</evidence>
<dbReference type="GO" id="GO:0004659">
    <property type="term" value="F:prenyltransferase activity"/>
    <property type="evidence" value="ECO:0007669"/>
    <property type="project" value="InterPro"/>
</dbReference>
<dbReference type="PROSITE" id="PS00723">
    <property type="entry name" value="POLYPRENYL_SYNTHASE_1"/>
    <property type="match status" value="1"/>
</dbReference>
<comment type="similarity">
    <text evidence="2 6">Belongs to the FPP/GGPP synthase family.</text>
</comment>
<dbReference type="CDD" id="cd00685">
    <property type="entry name" value="Trans_IPPS_HT"/>
    <property type="match status" value="1"/>
</dbReference>
<evidence type="ECO:0000256" key="3">
    <source>
        <dbReference type="ARBA" id="ARBA00022679"/>
    </source>
</evidence>
<dbReference type="SUPFAM" id="SSF48576">
    <property type="entry name" value="Terpenoid synthases"/>
    <property type="match status" value="1"/>
</dbReference>
<protein>
    <recommendedName>
        <fullName evidence="9">Polyprenyl synthetase family protein</fullName>
    </recommendedName>
</protein>
<dbReference type="Pfam" id="PF00348">
    <property type="entry name" value="polyprenyl_synt"/>
    <property type="match status" value="1"/>
</dbReference>
<keyword evidence="4" id="KW-0479">Metal-binding</keyword>
<dbReference type="SFLD" id="SFLDS00005">
    <property type="entry name" value="Isoprenoid_Synthase_Type_I"/>
    <property type="match status" value="1"/>
</dbReference>
<dbReference type="HOGENOM" id="CLU_014015_2_1_11"/>
<comment type="cofactor">
    <cofactor evidence="1">
        <name>Mg(2+)</name>
        <dbReference type="ChEBI" id="CHEBI:18420"/>
    </cofactor>
</comment>
<evidence type="ECO:0000313" key="7">
    <source>
        <dbReference type="EMBL" id="KFG77034.1"/>
    </source>
</evidence>
<dbReference type="InterPro" id="IPR008949">
    <property type="entry name" value="Isoprenoid_synthase_dom_sf"/>
</dbReference>
<dbReference type="PANTHER" id="PTHR12001">
    <property type="entry name" value="GERANYLGERANYL PYROPHOSPHATE SYNTHASE"/>
    <property type="match status" value="1"/>
</dbReference>
<dbReference type="RefSeq" id="WP_043376009.1">
    <property type="nucleotide sequence ID" value="NZ_KN039946.1"/>
</dbReference>
<dbReference type="GO" id="GO:0008299">
    <property type="term" value="P:isoprenoid biosynthetic process"/>
    <property type="evidence" value="ECO:0007669"/>
    <property type="project" value="InterPro"/>
</dbReference>
<evidence type="ECO:0000256" key="1">
    <source>
        <dbReference type="ARBA" id="ARBA00001946"/>
    </source>
</evidence>
<gene>
    <name evidence="7" type="ORF">FM21_13515</name>
</gene>
<evidence type="ECO:0000313" key="8">
    <source>
        <dbReference type="Proteomes" id="UP000029095"/>
    </source>
</evidence>
<dbReference type="Gene3D" id="1.10.600.10">
    <property type="entry name" value="Farnesyl Diphosphate Synthase"/>
    <property type="match status" value="1"/>
</dbReference>
<name>A0A086N7B6_9ACTN</name>
<organism evidence="7 8">
    <name type="scientific">Streptomyces mutabilis</name>
    <dbReference type="NCBI Taxonomy" id="67332"/>
    <lineage>
        <taxon>Bacteria</taxon>
        <taxon>Bacillati</taxon>
        <taxon>Actinomycetota</taxon>
        <taxon>Actinomycetes</taxon>
        <taxon>Kitasatosporales</taxon>
        <taxon>Streptomycetaceae</taxon>
        <taxon>Streptomyces</taxon>
    </lineage>
</organism>
<reference evidence="7 8" key="1">
    <citation type="submission" date="2014-05" db="EMBL/GenBank/DDBJ databases">
        <title>Complete genome sequence of the Streptomyces mutabilis TRM45540.</title>
        <authorList>
            <person name="Luo X."/>
            <person name="Zhang L."/>
        </authorList>
    </citation>
    <scope>NUCLEOTIDE SEQUENCE [LARGE SCALE GENOMIC DNA]</scope>
    <source>
        <strain evidence="7 8">TRM45540</strain>
    </source>
</reference>
<evidence type="ECO:0000256" key="4">
    <source>
        <dbReference type="ARBA" id="ARBA00022723"/>
    </source>
</evidence>
<dbReference type="STRING" id="1915400.FM21_13515"/>
<dbReference type="Proteomes" id="UP000029095">
    <property type="component" value="Unassembled WGS sequence"/>
</dbReference>
<sequence>MPVQDSLIQRDGVEPLGQLVADELERRWAGGADALDAICYYSLVPTGKLFRPILLLDSAQAVGGDPVAVLPAAAGAECGHVASLIHDDIIDQDDLRRGRPSVQSKYGINDAIVAGDALIFDLFASLAECRRTGVPDSRVARALGAVAHAGLDLCRGQSLEAELTASRRFDAATYIQVAILKTAAFFRGACESGAILGGGSSEQVAALRLYGETIGTAFQIHDDLLAYLSKSEVTGKPDVSDVQNGRVTLPVILAHEAGTPDERRQLTDALFRSSDAEQALTVVTRIVRNTGAITAATHMARTYAETARNAVLTLPPSPSRERLTFFADAVINRDY</sequence>
<keyword evidence="8" id="KW-1185">Reference proteome</keyword>
<accession>A0A086N7B6</accession>
<evidence type="ECO:0000256" key="6">
    <source>
        <dbReference type="RuleBase" id="RU004466"/>
    </source>
</evidence>
<comment type="caution">
    <text evidence="7">The sequence shown here is derived from an EMBL/GenBank/DDBJ whole genome shotgun (WGS) entry which is preliminary data.</text>
</comment>
<dbReference type="EMBL" id="JNFQ01000001">
    <property type="protein sequence ID" value="KFG77034.1"/>
    <property type="molecule type" value="Genomic_DNA"/>
</dbReference>
<keyword evidence="5" id="KW-0460">Magnesium</keyword>
<evidence type="ECO:0000256" key="2">
    <source>
        <dbReference type="ARBA" id="ARBA00006706"/>
    </source>
</evidence>
<dbReference type="GO" id="GO:0046872">
    <property type="term" value="F:metal ion binding"/>
    <property type="evidence" value="ECO:0007669"/>
    <property type="project" value="UniProtKB-KW"/>
</dbReference>
<proteinExistence type="inferred from homology"/>
<keyword evidence="3 6" id="KW-0808">Transferase</keyword>
<dbReference type="PANTHER" id="PTHR12001:SF85">
    <property type="entry name" value="SHORT CHAIN ISOPRENYL DIPHOSPHATE SYNTHASE"/>
    <property type="match status" value="1"/>
</dbReference>
<dbReference type="InterPro" id="IPR033749">
    <property type="entry name" value="Polyprenyl_synt_CS"/>
</dbReference>
<dbReference type="AlphaFoldDB" id="A0A086N7B6"/>